<evidence type="ECO:0000313" key="2">
    <source>
        <dbReference type="EMBL" id="KAK9016432.1"/>
    </source>
</evidence>
<accession>A0ABR2RUP5</accession>
<proteinExistence type="predicted"/>
<feature type="region of interest" description="Disordered" evidence="1">
    <location>
        <begin position="68"/>
        <end position="109"/>
    </location>
</feature>
<feature type="compositionally biased region" description="Basic and acidic residues" evidence="1">
    <location>
        <begin position="87"/>
        <end position="97"/>
    </location>
</feature>
<dbReference type="EMBL" id="JBBPBN010000020">
    <property type="protein sequence ID" value="KAK9016432.1"/>
    <property type="molecule type" value="Genomic_DNA"/>
</dbReference>
<evidence type="ECO:0000313" key="3">
    <source>
        <dbReference type="Proteomes" id="UP001396334"/>
    </source>
</evidence>
<keyword evidence="3" id="KW-1185">Reference proteome</keyword>
<feature type="compositionally biased region" description="Polar residues" evidence="1">
    <location>
        <begin position="14"/>
        <end position="26"/>
    </location>
</feature>
<name>A0ABR2RUP5_9ROSI</name>
<organism evidence="2 3">
    <name type="scientific">Hibiscus sabdariffa</name>
    <name type="common">roselle</name>
    <dbReference type="NCBI Taxonomy" id="183260"/>
    <lineage>
        <taxon>Eukaryota</taxon>
        <taxon>Viridiplantae</taxon>
        <taxon>Streptophyta</taxon>
        <taxon>Embryophyta</taxon>
        <taxon>Tracheophyta</taxon>
        <taxon>Spermatophyta</taxon>
        <taxon>Magnoliopsida</taxon>
        <taxon>eudicotyledons</taxon>
        <taxon>Gunneridae</taxon>
        <taxon>Pentapetalae</taxon>
        <taxon>rosids</taxon>
        <taxon>malvids</taxon>
        <taxon>Malvales</taxon>
        <taxon>Malvaceae</taxon>
        <taxon>Malvoideae</taxon>
        <taxon>Hibiscus</taxon>
    </lineage>
</organism>
<reference evidence="2 3" key="1">
    <citation type="journal article" date="2024" name="G3 (Bethesda)">
        <title>Genome assembly of Hibiscus sabdariffa L. provides insights into metabolisms of medicinal natural products.</title>
        <authorList>
            <person name="Kim T."/>
        </authorList>
    </citation>
    <scope>NUCLEOTIDE SEQUENCE [LARGE SCALE GENOMIC DNA]</scope>
    <source>
        <strain evidence="2">TK-2024</strain>
        <tissue evidence="2">Old leaves</tissue>
    </source>
</reference>
<sequence length="193" mass="19899">MPNSGEVLAGDDGVSTSSNESQPTVVRSASLDVLHVNSSAGSGNSNMIVGTTVGNVVRHAGNEDEVLDAGARDSVGSPGSPTIQAEESCRNDVEHQAGAESDSARSGNSMVNDPCCSSGCMPLVDAIVSAGGNDPVQLAVHSSAKGKNFKSKMGASTEQLYSIRHPSLFQLAFPISFFSTMVSGHNLLELQFD</sequence>
<dbReference type="Proteomes" id="UP001396334">
    <property type="component" value="Unassembled WGS sequence"/>
</dbReference>
<comment type="caution">
    <text evidence="2">The sequence shown here is derived from an EMBL/GenBank/DDBJ whole genome shotgun (WGS) entry which is preliminary data.</text>
</comment>
<protein>
    <submittedName>
        <fullName evidence="2">Uncharacterized protein</fullName>
    </submittedName>
</protein>
<evidence type="ECO:0000256" key="1">
    <source>
        <dbReference type="SAM" id="MobiDB-lite"/>
    </source>
</evidence>
<gene>
    <name evidence="2" type="ORF">V6N11_078932</name>
</gene>
<feature type="region of interest" description="Disordered" evidence="1">
    <location>
        <begin position="1"/>
        <end position="26"/>
    </location>
</feature>